<evidence type="ECO:0000313" key="2">
    <source>
        <dbReference type="EMBL" id="MBR7798137.1"/>
    </source>
</evidence>
<dbReference type="EMBL" id="JAGSOT010000091">
    <property type="protein sequence ID" value="MBR7798137.1"/>
    <property type="molecule type" value="Genomic_DNA"/>
</dbReference>
<name>A0A941ID81_9BACI</name>
<reference evidence="2" key="1">
    <citation type="submission" date="2021-04" db="EMBL/GenBank/DDBJ databases">
        <title>Isolation and polyphasic classification of algal microorganism.</title>
        <authorList>
            <person name="Wang S."/>
        </authorList>
    </citation>
    <scope>NUCLEOTIDE SEQUENCE</scope>
    <source>
        <strain evidence="2">720a</strain>
    </source>
</reference>
<comment type="caution">
    <text evidence="2">The sequence shown here is derived from an EMBL/GenBank/DDBJ whole genome shotgun (WGS) entry which is preliminary data.</text>
</comment>
<gene>
    <name evidence="2" type="ORF">KCX74_19150</name>
</gene>
<evidence type="ECO:0000313" key="3">
    <source>
        <dbReference type="Proteomes" id="UP000675284"/>
    </source>
</evidence>
<accession>A0A941ID81</accession>
<keyword evidence="3" id="KW-1185">Reference proteome</keyword>
<proteinExistence type="predicted"/>
<dbReference type="RefSeq" id="WP_026680679.1">
    <property type="nucleotide sequence ID" value="NZ_CP115959.1"/>
</dbReference>
<dbReference type="AlphaFoldDB" id="A0A941ID81"/>
<dbReference type="Proteomes" id="UP000675284">
    <property type="component" value="Unassembled WGS sequence"/>
</dbReference>
<feature type="signal peptide" evidence="1">
    <location>
        <begin position="1"/>
        <end position="25"/>
    </location>
</feature>
<feature type="chain" id="PRO_5037531370" description="Secreted protein" evidence="1">
    <location>
        <begin position="26"/>
        <end position="76"/>
    </location>
</feature>
<sequence>MKKKLFSSLLVSMFIIGTFSTNVFASSTIYDDLKGISDESEIFEIVSNDQLPEGTPIVEFDSVEDFEKALQELEQE</sequence>
<evidence type="ECO:0000256" key="1">
    <source>
        <dbReference type="SAM" id="SignalP"/>
    </source>
</evidence>
<protein>
    <recommendedName>
        <fullName evidence="4">Secreted protein</fullName>
    </recommendedName>
</protein>
<keyword evidence="1" id="KW-0732">Signal</keyword>
<organism evidence="2 3">
    <name type="scientific">Virgibacillus salarius</name>
    <dbReference type="NCBI Taxonomy" id="447199"/>
    <lineage>
        <taxon>Bacteria</taxon>
        <taxon>Bacillati</taxon>
        <taxon>Bacillota</taxon>
        <taxon>Bacilli</taxon>
        <taxon>Bacillales</taxon>
        <taxon>Bacillaceae</taxon>
        <taxon>Virgibacillus</taxon>
    </lineage>
</organism>
<evidence type="ECO:0008006" key="4">
    <source>
        <dbReference type="Google" id="ProtNLM"/>
    </source>
</evidence>